<dbReference type="InterPro" id="IPR007267">
    <property type="entry name" value="GtrA_DPMS_TM"/>
</dbReference>
<dbReference type="SUPFAM" id="SSF53448">
    <property type="entry name" value="Nucleotide-diphospho-sugar transferases"/>
    <property type="match status" value="1"/>
</dbReference>
<protein>
    <recommendedName>
        <fullName evidence="10">Glycosyltransferase</fullName>
    </recommendedName>
</protein>
<dbReference type="Pfam" id="PF00535">
    <property type="entry name" value="Glycos_transf_2"/>
    <property type="match status" value="1"/>
</dbReference>
<dbReference type="Gene3D" id="3.90.550.10">
    <property type="entry name" value="Spore Coat Polysaccharide Biosynthesis Protein SpsA, Chain A"/>
    <property type="match status" value="1"/>
</dbReference>
<dbReference type="RefSeq" id="WP_230501039.1">
    <property type="nucleotide sequence ID" value="NZ_CAKJTJ010000008.1"/>
</dbReference>
<accession>A0ABM8YMK4</accession>
<dbReference type="EMBL" id="CAKJTJ010000008">
    <property type="protein sequence ID" value="CAG9621137.1"/>
    <property type="molecule type" value="Genomic_DNA"/>
</dbReference>
<keyword evidence="4 5" id="KW-0472">Membrane</keyword>
<name>A0ABM8YMK4_9BACI</name>
<keyword evidence="9" id="KW-1185">Reference proteome</keyword>
<evidence type="ECO:0000256" key="5">
    <source>
        <dbReference type="SAM" id="Phobius"/>
    </source>
</evidence>
<feature type="transmembrane region" description="Helical" evidence="5">
    <location>
        <begin position="297"/>
        <end position="318"/>
    </location>
</feature>
<dbReference type="Pfam" id="PF04138">
    <property type="entry name" value="GtrA_DPMS_TM"/>
    <property type="match status" value="1"/>
</dbReference>
<evidence type="ECO:0000259" key="7">
    <source>
        <dbReference type="Pfam" id="PF04138"/>
    </source>
</evidence>
<dbReference type="Proteomes" id="UP000789833">
    <property type="component" value="Unassembled WGS sequence"/>
</dbReference>
<evidence type="ECO:0000256" key="3">
    <source>
        <dbReference type="ARBA" id="ARBA00022989"/>
    </source>
</evidence>
<feature type="domain" description="GtrA/DPMS transmembrane" evidence="7">
    <location>
        <begin position="230"/>
        <end position="347"/>
    </location>
</feature>
<evidence type="ECO:0000313" key="8">
    <source>
        <dbReference type="EMBL" id="CAG9621137.1"/>
    </source>
</evidence>
<dbReference type="InterPro" id="IPR001173">
    <property type="entry name" value="Glyco_trans_2-like"/>
</dbReference>
<feature type="transmembrane region" description="Helical" evidence="5">
    <location>
        <begin position="324"/>
        <end position="341"/>
    </location>
</feature>
<evidence type="ECO:0000259" key="6">
    <source>
        <dbReference type="Pfam" id="PF00535"/>
    </source>
</evidence>
<dbReference type="PANTHER" id="PTHR10859:SF114">
    <property type="entry name" value="DOLICHOL-PHOSPHATE MANNOSYLTRANSFERASE"/>
    <property type="match status" value="1"/>
</dbReference>
<comment type="subcellular location">
    <subcellularLocation>
        <location evidence="1">Membrane</location>
        <topology evidence="1">Multi-pass membrane protein</topology>
    </subcellularLocation>
</comment>
<comment type="caution">
    <text evidence="8">The sequence shown here is derived from an EMBL/GenBank/DDBJ whole genome shotgun (WGS) entry which is preliminary data.</text>
</comment>
<sequence length="357" mass="40127">MNNYSSVTILIPAYNPDHKLTELVRNTVKEGFQKIIVVNDGSRQECHHIFDELKKINQCTVLEHNLNQGKGQALKTAFAYFLKNSAGSEGLVTADADGQHAVEDMKKVAMRLYERPDSLVLGVRDFSAANIPFRSKFGNVLTKGVARFACGINVSDTQTGLRGIPASFLEKLLHVGGQRYEFEMNMLIECKTNNIDIEEVTIQTIYIDENESSHFHPIIDSIKIYSVFFKFAVSSGLSFVLDVLLFALFVMLLNGVFVETYIIFATIFARVLSALFNFTVNRNVVFKSAAPKAILKYFTLAVVQMLASALAVYLIYLMVGFGEVGIKIIVDFLLFLVSFVIQREWVFKKRIKLGEVQ</sequence>
<organism evidence="8 9">
    <name type="scientific">Sutcliffiella rhizosphaerae</name>
    <dbReference type="NCBI Taxonomy" id="2880967"/>
    <lineage>
        <taxon>Bacteria</taxon>
        <taxon>Bacillati</taxon>
        <taxon>Bacillota</taxon>
        <taxon>Bacilli</taxon>
        <taxon>Bacillales</taxon>
        <taxon>Bacillaceae</taxon>
        <taxon>Sutcliffiella</taxon>
    </lineage>
</organism>
<gene>
    <name evidence="8" type="ORF">BACCIP111883_01909</name>
</gene>
<keyword evidence="3 5" id="KW-1133">Transmembrane helix</keyword>
<dbReference type="InterPro" id="IPR029044">
    <property type="entry name" value="Nucleotide-diphossugar_trans"/>
</dbReference>
<evidence type="ECO:0008006" key="10">
    <source>
        <dbReference type="Google" id="ProtNLM"/>
    </source>
</evidence>
<evidence type="ECO:0000313" key="9">
    <source>
        <dbReference type="Proteomes" id="UP000789833"/>
    </source>
</evidence>
<feature type="domain" description="Glycosyltransferase 2-like" evidence="6">
    <location>
        <begin position="8"/>
        <end position="171"/>
    </location>
</feature>
<evidence type="ECO:0000256" key="4">
    <source>
        <dbReference type="ARBA" id="ARBA00023136"/>
    </source>
</evidence>
<dbReference type="PANTHER" id="PTHR10859">
    <property type="entry name" value="GLYCOSYL TRANSFERASE"/>
    <property type="match status" value="1"/>
</dbReference>
<evidence type="ECO:0000256" key="2">
    <source>
        <dbReference type="ARBA" id="ARBA00022692"/>
    </source>
</evidence>
<evidence type="ECO:0000256" key="1">
    <source>
        <dbReference type="ARBA" id="ARBA00004141"/>
    </source>
</evidence>
<reference evidence="8 9" key="1">
    <citation type="submission" date="2021-10" db="EMBL/GenBank/DDBJ databases">
        <authorList>
            <person name="Criscuolo A."/>
        </authorList>
    </citation>
    <scope>NUCLEOTIDE SEQUENCE [LARGE SCALE GENOMIC DNA]</scope>
    <source>
        <strain evidence="9">CIP 111883</strain>
    </source>
</reference>
<feature type="transmembrane region" description="Helical" evidence="5">
    <location>
        <begin position="227"/>
        <end position="250"/>
    </location>
</feature>
<dbReference type="CDD" id="cd04179">
    <property type="entry name" value="DPM_DPG-synthase_like"/>
    <property type="match status" value="1"/>
</dbReference>
<keyword evidence="2 5" id="KW-0812">Transmembrane</keyword>
<proteinExistence type="predicted"/>
<feature type="transmembrane region" description="Helical" evidence="5">
    <location>
        <begin position="256"/>
        <end position="276"/>
    </location>
</feature>